<reference evidence="3" key="1">
    <citation type="submission" date="2016-10" db="EMBL/GenBank/DDBJ databases">
        <authorList>
            <person name="Varghese N."/>
            <person name="Submissions S."/>
        </authorList>
    </citation>
    <scope>NUCLEOTIDE SEQUENCE [LARGE SCALE GENOMIC DNA]</scope>
    <source>
        <strain evidence="3">XJ109</strain>
    </source>
</reference>
<dbReference type="PANTHER" id="PTHR37833:SF1">
    <property type="entry name" value="SIGNAL PEPTIDE PROTEIN"/>
    <property type="match status" value="1"/>
</dbReference>
<protein>
    <recommendedName>
        <fullName evidence="4">DUF1573 domain-containing protein</fullName>
    </recommendedName>
</protein>
<dbReference type="Proteomes" id="UP000199149">
    <property type="component" value="Unassembled WGS sequence"/>
</dbReference>
<dbReference type="OrthoDB" id="826619at2"/>
<dbReference type="Gene3D" id="2.60.40.10">
    <property type="entry name" value="Immunoglobulins"/>
    <property type="match status" value="1"/>
</dbReference>
<feature type="chain" id="PRO_5011589948" description="DUF1573 domain-containing protein" evidence="1">
    <location>
        <begin position="20"/>
        <end position="129"/>
    </location>
</feature>
<feature type="signal peptide" evidence="1">
    <location>
        <begin position="1"/>
        <end position="19"/>
    </location>
</feature>
<dbReference type="InterPro" id="IPR011467">
    <property type="entry name" value="DUF1573"/>
</dbReference>
<dbReference type="EMBL" id="FOUZ01000016">
    <property type="protein sequence ID" value="SFN59082.1"/>
    <property type="molecule type" value="Genomic_DNA"/>
</dbReference>
<evidence type="ECO:0000313" key="2">
    <source>
        <dbReference type="EMBL" id="SFN59082.1"/>
    </source>
</evidence>
<dbReference type="Pfam" id="PF07610">
    <property type="entry name" value="DUF1573"/>
    <property type="match status" value="1"/>
</dbReference>
<gene>
    <name evidence="2" type="ORF">SAMN05421738_1166</name>
</gene>
<sequence>MKKLIAVFIFLLSTTLSFAQIGPKIKFMAKDNTIDYGLIKKGEDDGVRVFEFENTGDQPLIIKNVKSTCGCLVFTKPDYPIMPGKRGKIVVKYKMTVGLIRKTFLVDTDAVNAENDYISLRIKGEVLEK</sequence>
<keyword evidence="1" id="KW-0732">Signal</keyword>
<dbReference type="STRING" id="684065.SAMN05421738_1166"/>
<organism evidence="2 3">
    <name type="scientific">Algoriella xinjiangensis</name>
    <dbReference type="NCBI Taxonomy" id="684065"/>
    <lineage>
        <taxon>Bacteria</taxon>
        <taxon>Pseudomonadati</taxon>
        <taxon>Bacteroidota</taxon>
        <taxon>Flavobacteriia</taxon>
        <taxon>Flavobacteriales</taxon>
        <taxon>Weeksellaceae</taxon>
        <taxon>Algoriella</taxon>
    </lineage>
</organism>
<evidence type="ECO:0000313" key="3">
    <source>
        <dbReference type="Proteomes" id="UP000199149"/>
    </source>
</evidence>
<dbReference type="AlphaFoldDB" id="A0A1I5A9F3"/>
<keyword evidence="3" id="KW-1185">Reference proteome</keyword>
<evidence type="ECO:0000256" key="1">
    <source>
        <dbReference type="SAM" id="SignalP"/>
    </source>
</evidence>
<proteinExistence type="predicted"/>
<accession>A0A1I5A9F3</accession>
<dbReference type="InterPro" id="IPR013783">
    <property type="entry name" value="Ig-like_fold"/>
</dbReference>
<name>A0A1I5A9F3_9FLAO</name>
<dbReference type="PANTHER" id="PTHR37833">
    <property type="entry name" value="LIPOPROTEIN-RELATED"/>
    <property type="match status" value="1"/>
</dbReference>
<evidence type="ECO:0008006" key="4">
    <source>
        <dbReference type="Google" id="ProtNLM"/>
    </source>
</evidence>